<accession>A0AAV4PPD8</accession>
<keyword evidence="3" id="KW-1185">Reference proteome</keyword>
<evidence type="ECO:0000313" key="2">
    <source>
        <dbReference type="EMBL" id="GIX97760.1"/>
    </source>
</evidence>
<feature type="region of interest" description="Disordered" evidence="1">
    <location>
        <begin position="1"/>
        <end position="60"/>
    </location>
</feature>
<organism evidence="2 3">
    <name type="scientific">Caerostris extrusa</name>
    <name type="common">Bark spider</name>
    <name type="synonym">Caerostris bankana</name>
    <dbReference type="NCBI Taxonomy" id="172846"/>
    <lineage>
        <taxon>Eukaryota</taxon>
        <taxon>Metazoa</taxon>
        <taxon>Ecdysozoa</taxon>
        <taxon>Arthropoda</taxon>
        <taxon>Chelicerata</taxon>
        <taxon>Arachnida</taxon>
        <taxon>Araneae</taxon>
        <taxon>Araneomorphae</taxon>
        <taxon>Entelegynae</taxon>
        <taxon>Araneoidea</taxon>
        <taxon>Araneidae</taxon>
        <taxon>Caerostris</taxon>
    </lineage>
</organism>
<dbReference type="EMBL" id="BPLR01004818">
    <property type="protein sequence ID" value="GIX97760.1"/>
    <property type="molecule type" value="Genomic_DNA"/>
</dbReference>
<sequence length="78" mass="8965">MQKKQAFMRYSTHNLKGEEQNECEDGGEEGGWSSNGKKTKADPFKLFHPNQRGLAEDAKEKTFIRYSTQIPKGEEQNE</sequence>
<evidence type="ECO:0000313" key="3">
    <source>
        <dbReference type="Proteomes" id="UP001054945"/>
    </source>
</evidence>
<name>A0AAV4PPD8_CAEEX</name>
<comment type="caution">
    <text evidence="2">The sequence shown here is derived from an EMBL/GenBank/DDBJ whole genome shotgun (WGS) entry which is preliminary data.</text>
</comment>
<dbReference type="Proteomes" id="UP001054945">
    <property type="component" value="Unassembled WGS sequence"/>
</dbReference>
<reference evidence="2 3" key="1">
    <citation type="submission" date="2021-06" db="EMBL/GenBank/DDBJ databases">
        <title>Caerostris extrusa draft genome.</title>
        <authorList>
            <person name="Kono N."/>
            <person name="Arakawa K."/>
        </authorList>
    </citation>
    <scope>NUCLEOTIDE SEQUENCE [LARGE SCALE GENOMIC DNA]</scope>
</reference>
<evidence type="ECO:0000256" key="1">
    <source>
        <dbReference type="SAM" id="MobiDB-lite"/>
    </source>
</evidence>
<gene>
    <name evidence="2" type="ORF">CEXT_225431</name>
</gene>
<protein>
    <submittedName>
        <fullName evidence="2">Uncharacterized protein</fullName>
    </submittedName>
</protein>
<proteinExistence type="predicted"/>
<dbReference type="AlphaFoldDB" id="A0AAV4PPD8"/>